<protein>
    <submittedName>
        <fullName evidence="1">Uncharacterized protein</fullName>
    </submittedName>
</protein>
<organism evidence="1 2">
    <name type="scientific">Citrus unshiu</name>
    <name type="common">Satsuma mandarin</name>
    <name type="synonym">Citrus nobilis var. unshiu</name>
    <dbReference type="NCBI Taxonomy" id="55188"/>
    <lineage>
        <taxon>Eukaryota</taxon>
        <taxon>Viridiplantae</taxon>
        <taxon>Streptophyta</taxon>
        <taxon>Embryophyta</taxon>
        <taxon>Tracheophyta</taxon>
        <taxon>Spermatophyta</taxon>
        <taxon>Magnoliopsida</taxon>
        <taxon>eudicotyledons</taxon>
        <taxon>Gunneridae</taxon>
        <taxon>Pentapetalae</taxon>
        <taxon>rosids</taxon>
        <taxon>malvids</taxon>
        <taxon>Sapindales</taxon>
        <taxon>Rutaceae</taxon>
        <taxon>Aurantioideae</taxon>
        <taxon>Citrus</taxon>
    </lineage>
</organism>
<name>A0A2H5MVF9_CITUN</name>
<dbReference type="EMBL" id="BDQV01007991">
    <property type="protein sequence ID" value="GAY31988.1"/>
    <property type="molecule type" value="Genomic_DNA"/>
</dbReference>
<dbReference type="Proteomes" id="UP000236630">
    <property type="component" value="Unassembled WGS sequence"/>
</dbReference>
<comment type="caution">
    <text evidence="1">The sequence shown here is derived from an EMBL/GenBank/DDBJ whole genome shotgun (WGS) entry which is preliminary data.</text>
</comment>
<evidence type="ECO:0000313" key="2">
    <source>
        <dbReference type="Proteomes" id="UP000236630"/>
    </source>
</evidence>
<proteinExistence type="predicted"/>
<keyword evidence="2" id="KW-1185">Reference proteome</keyword>
<sequence>MTVFSFINMHFLTLNSFHYSSLSLVQNVTGLTISTLYLGGCSEMVFWLSGRSKMWSPDPTTGLNWYAQSQNVEKCETDNSKTIVALLRTHKEKISVNKLNYLLYAFKIDLCDIVARFYQ</sequence>
<dbReference type="AlphaFoldDB" id="A0A2H5MVF9"/>
<gene>
    <name evidence="1" type="ORF">CUMW_287390</name>
</gene>
<accession>A0A2H5MVF9</accession>
<reference evidence="1 2" key="1">
    <citation type="journal article" date="2017" name="Front. Genet.">
        <title>Draft sequencing of the heterozygous diploid genome of Satsuma (Citrus unshiu Marc.) using a hybrid assembly approach.</title>
        <authorList>
            <person name="Shimizu T."/>
            <person name="Tanizawa Y."/>
            <person name="Mochizuki T."/>
            <person name="Nagasaki H."/>
            <person name="Yoshioka T."/>
            <person name="Toyoda A."/>
            <person name="Fujiyama A."/>
            <person name="Kaminuma E."/>
            <person name="Nakamura Y."/>
        </authorList>
    </citation>
    <scope>NUCLEOTIDE SEQUENCE [LARGE SCALE GENOMIC DNA]</scope>
    <source>
        <strain evidence="2">cv. Miyagawa wase</strain>
    </source>
</reference>
<evidence type="ECO:0000313" key="1">
    <source>
        <dbReference type="EMBL" id="GAY31988.1"/>
    </source>
</evidence>